<evidence type="ECO:0000313" key="1">
    <source>
        <dbReference type="EMBL" id="JAG78448.1"/>
    </source>
</evidence>
<name>A0A0C9RNM5_9HYME</name>
<dbReference type="InterPro" id="IPR012349">
    <property type="entry name" value="Split_barrel_FMN-bd"/>
</dbReference>
<dbReference type="SUPFAM" id="SSF50475">
    <property type="entry name" value="FMN-binding split barrel"/>
    <property type="match status" value="1"/>
</dbReference>
<proteinExistence type="predicted"/>
<organism evidence="1">
    <name type="scientific">Fopius arisanus</name>
    <dbReference type="NCBI Taxonomy" id="64838"/>
    <lineage>
        <taxon>Eukaryota</taxon>
        <taxon>Metazoa</taxon>
        <taxon>Ecdysozoa</taxon>
        <taxon>Arthropoda</taxon>
        <taxon>Hexapoda</taxon>
        <taxon>Insecta</taxon>
        <taxon>Pterygota</taxon>
        <taxon>Neoptera</taxon>
        <taxon>Endopterygota</taxon>
        <taxon>Hymenoptera</taxon>
        <taxon>Apocrita</taxon>
        <taxon>Ichneumonoidea</taxon>
        <taxon>Braconidae</taxon>
        <taxon>Opiinae</taxon>
        <taxon>Fopius</taxon>
    </lineage>
</organism>
<protein>
    <submittedName>
        <fullName evidence="1">PdxH_2 protein</fullName>
    </submittedName>
</protein>
<dbReference type="Gene3D" id="2.30.110.10">
    <property type="entry name" value="Electron Transport, Fmn-binding Protein, Chain A"/>
    <property type="match status" value="1"/>
</dbReference>
<gene>
    <name evidence="1" type="primary">pdxH_2</name>
    <name evidence="1" type="ORF">g.9377</name>
</gene>
<dbReference type="EMBL" id="GBYB01008681">
    <property type="protein sequence ID" value="JAG78448.1"/>
    <property type="molecule type" value="Transcribed_RNA"/>
</dbReference>
<sequence length="101" mass="12013">MPYSFQYHKLYNRINLTIQARIEGKAEICPKHEIQKFYDADPLYCKIRAHLCHQDALVDWNQLNKRHDQLLEEAKMNNSALPMPDHLSVMPPDLFLFNFLN</sequence>
<accession>A0A0C9RNM5</accession>
<reference evidence="1" key="1">
    <citation type="submission" date="2015-01" db="EMBL/GenBank/DDBJ databases">
        <title>Transcriptome Assembly of Fopius arisanus.</title>
        <authorList>
            <person name="Geib S."/>
        </authorList>
    </citation>
    <scope>NUCLEOTIDE SEQUENCE</scope>
</reference>
<dbReference type="AlphaFoldDB" id="A0A0C9RNM5"/>